<dbReference type="InterPro" id="IPR004302">
    <property type="entry name" value="Cellulose/chitin-bd_N"/>
</dbReference>
<organism evidence="9 10">
    <name type="scientific">Photobacterium frigidiphilum</name>
    <dbReference type="NCBI Taxonomy" id="264736"/>
    <lineage>
        <taxon>Bacteria</taxon>
        <taxon>Pseudomonadati</taxon>
        <taxon>Pseudomonadota</taxon>
        <taxon>Gammaproteobacteria</taxon>
        <taxon>Vibrionales</taxon>
        <taxon>Vibrionaceae</taxon>
        <taxon>Photobacterium</taxon>
    </lineage>
</organism>
<feature type="domain" description="Chitin-binding type-4" evidence="6">
    <location>
        <begin position="25"/>
        <end position="200"/>
    </location>
</feature>
<dbReference type="GO" id="GO:0005576">
    <property type="term" value="C:extracellular region"/>
    <property type="evidence" value="ECO:0007669"/>
    <property type="project" value="UniProtKB-SubCell"/>
</dbReference>
<dbReference type="OrthoDB" id="3675244at2"/>
<dbReference type="GO" id="GO:0008061">
    <property type="term" value="F:chitin binding"/>
    <property type="evidence" value="ECO:0007669"/>
    <property type="project" value="UniProtKB-UniRule"/>
</dbReference>
<reference evidence="9 10" key="1">
    <citation type="submission" date="2018-01" db="EMBL/GenBank/DDBJ databases">
        <title>Whole genome sequencing of Histamine producing bacteria.</title>
        <authorList>
            <person name="Butler K."/>
        </authorList>
    </citation>
    <scope>NUCLEOTIDE SEQUENCE [LARGE SCALE GENOMIC DNA]</scope>
    <source>
        <strain evidence="9 10">JCM 12947</strain>
    </source>
</reference>
<keyword evidence="10" id="KW-1185">Reference proteome</keyword>
<comment type="function">
    <text evidence="5">Probably interacts with GlcNAc residues. May promote attachment to both epithelial cell surfaces and chitin.</text>
</comment>
<dbReference type="HAMAP" id="MF_01905">
    <property type="entry name" value="GbpA"/>
    <property type="match status" value="1"/>
</dbReference>
<proteinExistence type="inferred from homology"/>
<dbReference type="Pfam" id="PF03067">
    <property type="entry name" value="LPMO_10"/>
    <property type="match status" value="1"/>
</dbReference>
<protein>
    <recommendedName>
        <fullName evidence="5">GlcNAc-binding protein A</fullName>
    </recommendedName>
</protein>
<evidence type="ECO:0000259" key="6">
    <source>
        <dbReference type="Pfam" id="PF03067"/>
    </source>
</evidence>
<dbReference type="PANTHER" id="PTHR34823:SF1">
    <property type="entry name" value="CHITIN-BINDING TYPE-4 DOMAIN-CONTAINING PROTEIN"/>
    <property type="match status" value="1"/>
</dbReference>
<comment type="caution">
    <text evidence="9">The sequence shown here is derived from an EMBL/GenBank/DDBJ whole genome shotgun (WGS) entry which is preliminary data.</text>
</comment>
<dbReference type="PANTHER" id="PTHR34823">
    <property type="entry name" value="GLCNAC-BINDING PROTEIN A"/>
    <property type="match status" value="1"/>
</dbReference>
<comment type="similarity">
    <text evidence="5">Belongs to the GbpA family.</text>
</comment>
<sequence precursor="true">MIMIITKKTLLPVTLALFSSGVMAHGYVSSVEGGVAESRAALCKFPANGTGEKNTNCGSVQWEPQSVEGPDGFPETGPPDGKIASAGLSQFSPLDEQTVDRWVKRPMQAGIQNFEWTFTANHITRNWRYYITKQDWNPNKSLTRSAFDLTPFCQISGDMAEPPMRVHHSCNVPERKDYQVILAVWEVGNTPASFYNVIDVVFDGDLPTIPDWAVGGQIYPSMDLKSGDSVYTRVFDASGENNALSTELTIETEQQGQANNWSYSLAQQINNVYDNIRAGKADGEGNFAPSYGTNPIYLQDGSGLKRVEIGYNIITPEPDYDLDISGLENEYQIGDESVSLELNLTAQGDQFVELTVYNHNKEALANKQVTLNDGDSQAVSMELSKSESGHHMLVTRIKDSSEGNLIDQITNDFHLTEGGDPPEGDYDYIFPEGLKSYTAGSKVLATDGRIYECKPFPYSGYCIQWSPSATQFEPGVGSDWSTAWIKLN</sequence>
<feature type="signal peptide" evidence="5">
    <location>
        <begin position="1"/>
        <end position="24"/>
    </location>
</feature>
<evidence type="ECO:0000256" key="3">
    <source>
        <dbReference type="ARBA" id="ARBA00022669"/>
    </source>
</evidence>
<dbReference type="SUPFAM" id="SSF81296">
    <property type="entry name" value="E set domains"/>
    <property type="match status" value="1"/>
</dbReference>
<evidence type="ECO:0000259" key="7">
    <source>
        <dbReference type="Pfam" id="PF18416"/>
    </source>
</evidence>
<dbReference type="Gene3D" id="2.70.50.50">
    <property type="entry name" value="chitin-binding protein cbp21"/>
    <property type="match status" value="1"/>
</dbReference>
<dbReference type="NCBIfam" id="NF009690">
    <property type="entry name" value="PRK13211.1"/>
    <property type="match status" value="1"/>
</dbReference>
<feature type="domain" description="GlcNAc-binding protein A third" evidence="8">
    <location>
        <begin position="319"/>
        <end position="416"/>
    </location>
</feature>
<dbReference type="Gene3D" id="2.60.40.2550">
    <property type="match status" value="1"/>
</dbReference>
<dbReference type="Pfam" id="PF21868">
    <property type="entry name" value="GbpA_D3"/>
    <property type="match status" value="1"/>
</dbReference>
<dbReference type="AlphaFoldDB" id="A0A2T3JNQ3"/>
<evidence type="ECO:0000256" key="1">
    <source>
        <dbReference type="ARBA" id="ARBA00004613"/>
    </source>
</evidence>
<dbReference type="InterPro" id="IPR054063">
    <property type="entry name" value="GbpA_D3"/>
</dbReference>
<keyword evidence="2 5" id="KW-0964">Secreted</keyword>
<evidence type="ECO:0000256" key="4">
    <source>
        <dbReference type="ARBA" id="ARBA00022729"/>
    </source>
</evidence>
<comment type="subcellular location">
    <subcellularLocation>
        <location evidence="1 5">Secreted</location>
    </subcellularLocation>
</comment>
<name>A0A2T3JNQ3_9GAMM</name>
<keyword evidence="4 5" id="KW-0732">Signal</keyword>
<dbReference type="InterPro" id="IPR051024">
    <property type="entry name" value="GlcNAc_Chitin_IntDeg"/>
</dbReference>
<dbReference type="InterPro" id="IPR014756">
    <property type="entry name" value="Ig_E-set"/>
</dbReference>
<evidence type="ECO:0000259" key="8">
    <source>
        <dbReference type="Pfam" id="PF21868"/>
    </source>
</evidence>
<dbReference type="InterPro" id="IPR020879">
    <property type="entry name" value="GlcNAc-bd_A"/>
</dbReference>
<dbReference type="InterPro" id="IPR041029">
    <property type="entry name" value="GbpA_2"/>
</dbReference>
<evidence type="ECO:0000256" key="5">
    <source>
        <dbReference type="HAMAP-Rule" id="MF_01905"/>
    </source>
</evidence>
<dbReference type="EMBL" id="PYMJ01000003">
    <property type="protein sequence ID" value="PSU50669.1"/>
    <property type="molecule type" value="Genomic_DNA"/>
</dbReference>
<dbReference type="CDD" id="cd21177">
    <property type="entry name" value="LPMO_AA10"/>
    <property type="match status" value="1"/>
</dbReference>
<feature type="chain" id="PRO_5015794833" description="GlcNAc-binding protein A" evidence="5">
    <location>
        <begin position="25"/>
        <end position="488"/>
    </location>
</feature>
<evidence type="ECO:0000313" key="9">
    <source>
        <dbReference type="EMBL" id="PSU50669.1"/>
    </source>
</evidence>
<accession>A0A2T3JNQ3</accession>
<evidence type="ECO:0000313" key="10">
    <source>
        <dbReference type="Proteomes" id="UP000240987"/>
    </source>
</evidence>
<gene>
    <name evidence="5" type="primary">gbpA</name>
    <name evidence="9" type="ORF">C9J12_04425</name>
</gene>
<dbReference type="Proteomes" id="UP000240987">
    <property type="component" value="Unassembled WGS sequence"/>
</dbReference>
<evidence type="ECO:0000256" key="2">
    <source>
        <dbReference type="ARBA" id="ARBA00022525"/>
    </source>
</evidence>
<keyword evidence="3 5" id="KW-0147">Chitin-binding</keyword>
<dbReference type="Pfam" id="PF18416">
    <property type="entry name" value="GbpA_2"/>
    <property type="match status" value="1"/>
</dbReference>
<feature type="domain" description="N-acetylglucosamine binding protein A" evidence="7">
    <location>
        <begin position="212"/>
        <end position="309"/>
    </location>
</feature>
<dbReference type="FunFam" id="2.70.50.50:FF:000001">
    <property type="entry name" value="Chitin-binding protein"/>
    <property type="match status" value="1"/>
</dbReference>
<dbReference type="Gene3D" id="3.30.70.2150">
    <property type="match status" value="1"/>
</dbReference>